<proteinExistence type="predicted"/>
<accession>A0A146KEJ9</accession>
<dbReference type="EMBL" id="GDID01001444">
    <property type="protein sequence ID" value="JAP95162.1"/>
    <property type="molecule type" value="Transcribed_RNA"/>
</dbReference>
<organism evidence="2">
    <name type="scientific">Trepomonas sp. PC1</name>
    <dbReference type="NCBI Taxonomy" id="1076344"/>
    <lineage>
        <taxon>Eukaryota</taxon>
        <taxon>Metamonada</taxon>
        <taxon>Diplomonadida</taxon>
        <taxon>Hexamitidae</taxon>
        <taxon>Hexamitinae</taxon>
        <taxon>Trepomonas</taxon>
    </lineage>
</organism>
<feature type="transmembrane region" description="Helical" evidence="1">
    <location>
        <begin position="38"/>
        <end position="57"/>
    </location>
</feature>
<feature type="non-terminal residue" evidence="2">
    <location>
        <position position="1"/>
    </location>
</feature>
<protein>
    <submittedName>
        <fullName evidence="2">EamA-like transporter family protein</fullName>
    </submittedName>
</protein>
<gene>
    <name evidence="2" type="ORF">TPC1_11936</name>
</gene>
<evidence type="ECO:0000256" key="1">
    <source>
        <dbReference type="SAM" id="Phobius"/>
    </source>
</evidence>
<keyword evidence="1" id="KW-0812">Transmembrane</keyword>
<feature type="transmembrane region" description="Helical" evidence="1">
    <location>
        <begin position="231"/>
        <end position="252"/>
    </location>
</feature>
<keyword evidence="1" id="KW-1133">Transmembrane helix</keyword>
<feature type="transmembrane region" description="Helical" evidence="1">
    <location>
        <begin position="158"/>
        <end position="180"/>
    </location>
</feature>
<feature type="transmembrane region" description="Helical" evidence="1">
    <location>
        <begin position="200"/>
        <end position="219"/>
    </location>
</feature>
<keyword evidence="1" id="KW-0472">Membrane</keyword>
<dbReference type="AlphaFoldDB" id="A0A146KEJ9"/>
<feature type="transmembrane region" description="Helical" evidence="1">
    <location>
        <begin position="131"/>
        <end position="152"/>
    </location>
</feature>
<evidence type="ECO:0000313" key="2">
    <source>
        <dbReference type="EMBL" id="JAP95162.1"/>
    </source>
</evidence>
<sequence>LSLILRICGGSAAFLFAKGWGFYPPSTTGTTKKIYSHAYMQALMIFLAESFVGLFALKKCKKSNGSFKLKQLLLFILPAIFDCCAQTFSNLGIGGELISVQQILRLQSLLFSSVLEFIADRNYFKQSKKPFALLILLLSQVIVVLLSISLTVEQPDCSSTLLSAAWVTVSAVFTGLYSFFTKKYQLLQIDPLQIQSIESIIKMVLYLVALPILTWLKLATPGDWAFQHTDWWILLNQALFLISVFCVTFGGYQCSKNCSTKQTQIIDASRPFLITLVSWCCGFEKLEVKWTLGSLCIQGLVVMSYVLFFNQKYKNTEILQGDDLVIAKETVNHVRNQMPQVNSGLSILNIPEKTIKQKEDSNLE</sequence>
<name>A0A146KEJ9_9EUKA</name>
<reference evidence="2" key="1">
    <citation type="submission" date="2015-07" db="EMBL/GenBank/DDBJ databases">
        <title>Adaptation to a free-living lifestyle via gene acquisitions in the diplomonad Trepomonas sp. PC1.</title>
        <authorList>
            <person name="Xu F."/>
            <person name="Jerlstrom-Hultqvist J."/>
            <person name="Kolisko M."/>
            <person name="Simpson A.G.B."/>
            <person name="Roger A.J."/>
            <person name="Svard S.G."/>
            <person name="Andersson J.O."/>
        </authorList>
    </citation>
    <scope>NUCLEOTIDE SEQUENCE</scope>
    <source>
        <strain evidence="2">PC1</strain>
    </source>
</reference>